<feature type="non-terminal residue" evidence="2">
    <location>
        <position position="1"/>
    </location>
</feature>
<keyword evidence="1" id="KW-1133">Transmembrane helix</keyword>
<dbReference type="Proteomes" id="UP000308652">
    <property type="component" value="Unassembled WGS sequence"/>
</dbReference>
<protein>
    <submittedName>
        <fullName evidence="2">Uncharacterized protein</fullName>
    </submittedName>
</protein>
<organism evidence="2 3">
    <name type="scientific">Crucibulum laeve</name>
    <dbReference type="NCBI Taxonomy" id="68775"/>
    <lineage>
        <taxon>Eukaryota</taxon>
        <taxon>Fungi</taxon>
        <taxon>Dikarya</taxon>
        <taxon>Basidiomycota</taxon>
        <taxon>Agaricomycotina</taxon>
        <taxon>Agaricomycetes</taxon>
        <taxon>Agaricomycetidae</taxon>
        <taxon>Agaricales</taxon>
        <taxon>Agaricineae</taxon>
        <taxon>Nidulariaceae</taxon>
        <taxon>Crucibulum</taxon>
    </lineage>
</organism>
<keyword evidence="1" id="KW-0812">Transmembrane</keyword>
<gene>
    <name evidence="2" type="ORF">BDQ12DRAFT_680159</name>
</gene>
<dbReference type="AlphaFoldDB" id="A0A5C3M8V4"/>
<evidence type="ECO:0000256" key="1">
    <source>
        <dbReference type="SAM" id="Phobius"/>
    </source>
</evidence>
<evidence type="ECO:0000313" key="2">
    <source>
        <dbReference type="EMBL" id="TFK40856.1"/>
    </source>
</evidence>
<evidence type="ECO:0000313" key="3">
    <source>
        <dbReference type="Proteomes" id="UP000308652"/>
    </source>
</evidence>
<keyword evidence="1" id="KW-0472">Membrane</keyword>
<name>A0A5C3M8V4_9AGAR</name>
<keyword evidence="3" id="KW-1185">Reference proteome</keyword>
<accession>A0A5C3M8V4</accession>
<sequence>MLSHLILHRSYLLHHITPPRILPTALHSTACIALFISYLYLLGKLDFNVFKDSPARRNARAPTLHA</sequence>
<feature type="transmembrane region" description="Helical" evidence="1">
    <location>
        <begin position="21"/>
        <end position="41"/>
    </location>
</feature>
<dbReference type="EMBL" id="ML213596">
    <property type="protein sequence ID" value="TFK40856.1"/>
    <property type="molecule type" value="Genomic_DNA"/>
</dbReference>
<proteinExistence type="predicted"/>
<reference evidence="2 3" key="1">
    <citation type="journal article" date="2019" name="Nat. Ecol. Evol.">
        <title>Megaphylogeny resolves global patterns of mushroom evolution.</title>
        <authorList>
            <person name="Varga T."/>
            <person name="Krizsan K."/>
            <person name="Foldi C."/>
            <person name="Dima B."/>
            <person name="Sanchez-Garcia M."/>
            <person name="Sanchez-Ramirez S."/>
            <person name="Szollosi G.J."/>
            <person name="Szarkandi J.G."/>
            <person name="Papp V."/>
            <person name="Albert L."/>
            <person name="Andreopoulos W."/>
            <person name="Angelini C."/>
            <person name="Antonin V."/>
            <person name="Barry K.W."/>
            <person name="Bougher N.L."/>
            <person name="Buchanan P."/>
            <person name="Buyck B."/>
            <person name="Bense V."/>
            <person name="Catcheside P."/>
            <person name="Chovatia M."/>
            <person name="Cooper J."/>
            <person name="Damon W."/>
            <person name="Desjardin D."/>
            <person name="Finy P."/>
            <person name="Geml J."/>
            <person name="Haridas S."/>
            <person name="Hughes K."/>
            <person name="Justo A."/>
            <person name="Karasinski D."/>
            <person name="Kautmanova I."/>
            <person name="Kiss B."/>
            <person name="Kocsube S."/>
            <person name="Kotiranta H."/>
            <person name="LaButti K.M."/>
            <person name="Lechner B.E."/>
            <person name="Liimatainen K."/>
            <person name="Lipzen A."/>
            <person name="Lukacs Z."/>
            <person name="Mihaltcheva S."/>
            <person name="Morgado L.N."/>
            <person name="Niskanen T."/>
            <person name="Noordeloos M.E."/>
            <person name="Ohm R.A."/>
            <person name="Ortiz-Santana B."/>
            <person name="Ovrebo C."/>
            <person name="Racz N."/>
            <person name="Riley R."/>
            <person name="Savchenko A."/>
            <person name="Shiryaev A."/>
            <person name="Soop K."/>
            <person name="Spirin V."/>
            <person name="Szebenyi C."/>
            <person name="Tomsovsky M."/>
            <person name="Tulloss R.E."/>
            <person name="Uehling J."/>
            <person name="Grigoriev I.V."/>
            <person name="Vagvolgyi C."/>
            <person name="Papp T."/>
            <person name="Martin F.M."/>
            <person name="Miettinen O."/>
            <person name="Hibbett D.S."/>
            <person name="Nagy L.G."/>
        </authorList>
    </citation>
    <scope>NUCLEOTIDE SEQUENCE [LARGE SCALE GENOMIC DNA]</scope>
    <source>
        <strain evidence="2 3">CBS 166.37</strain>
    </source>
</reference>